<dbReference type="SMART" id="SM00259">
    <property type="entry name" value="ZnF_A20"/>
    <property type="match status" value="1"/>
</dbReference>
<evidence type="ECO:0000256" key="2">
    <source>
        <dbReference type="ARBA" id="ARBA00022771"/>
    </source>
</evidence>
<organism evidence="8 9">
    <name type="scientific">Steinernema carpocapsae</name>
    <name type="common">Entomopathogenic nematode</name>
    <dbReference type="NCBI Taxonomy" id="34508"/>
    <lineage>
        <taxon>Eukaryota</taxon>
        <taxon>Metazoa</taxon>
        <taxon>Ecdysozoa</taxon>
        <taxon>Nematoda</taxon>
        <taxon>Chromadorea</taxon>
        <taxon>Rhabditida</taxon>
        <taxon>Tylenchina</taxon>
        <taxon>Panagrolaimomorpha</taxon>
        <taxon>Strongyloidoidea</taxon>
        <taxon>Steinernematidae</taxon>
        <taxon>Steinernema</taxon>
    </lineage>
</organism>
<evidence type="ECO:0000256" key="5">
    <source>
        <dbReference type="SAM" id="MobiDB-lite"/>
    </source>
</evidence>
<evidence type="ECO:0000256" key="1">
    <source>
        <dbReference type="ARBA" id="ARBA00022723"/>
    </source>
</evidence>
<keyword evidence="9" id="KW-1185">Reference proteome</keyword>
<feature type="domain" description="AN1-type" evidence="7">
    <location>
        <begin position="90"/>
        <end position="136"/>
    </location>
</feature>
<dbReference type="Gene3D" id="1.20.5.4770">
    <property type="match status" value="1"/>
</dbReference>
<sequence length="155" mass="16757">MVMCKAGCGFFGSEKFDSFCSKCFKEQCGGDHQSAALQASTPILAPRESLPDVAQPAASVAPQVIPAPEKTQPVVTSSSESSPTSSQASPPPKNRCHACNKRVGLLGFSCRCGGTFCNKHRFETDHTCNFDYKTAERELIKKKNPVIMAKKIDQI</sequence>
<dbReference type="GO" id="GO:0008270">
    <property type="term" value="F:zinc ion binding"/>
    <property type="evidence" value="ECO:0007669"/>
    <property type="project" value="UniProtKB-KW"/>
</dbReference>
<dbReference type="AlphaFoldDB" id="A0A4U8UN36"/>
<dbReference type="InterPro" id="IPR050652">
    <property type="entry name" value="AN1_A20_ZnFinger"/>
</dbReference>
<dbReference type="EMBL" id="AZBU02000001">
    <property type="protein sequence ID" value="TMS32908.1"/>
    <property type="molecule type" value="Genomic_DNA"/>
</dbReference>
<evidence type="ECO:0000259" key="6">
    <source>
        <dbReference type="PROSITE" id="PS51036"/>
    </source>
</evidence>
<name>A0A4U8UN36_STECR</name>
<protein>
    <recommendedName>
        <fullName evidence="10">AN1-type domain-containing protein</fullName>
    </recommendedName>
</protein>
<feature type="compositionally biased region" description="Low complexity" evidence="5">
    <location>
        <begin position="51"/>
        <end position="88"/>
    </location>
</feature>
<reference evidence="8 9" key="2">
    <citation type="journal article" date="2019" name="G3 (Bethesda)">
        <title>Hybrid Assembly of the Genome of the Entomopathogenic Nematode Steinernema carpocapsae Identifies the X-Chromosome.</title>
        <authorList>
            <person name="Serra L."/>
            <person name="Macchietto M."/>
            <person name="Macias-Munoz A."/>
            <person name="McGill C.J."/>
            <person name="Rodriguez I.M."/>
            <person name="Rodriguez B."/>
            <person name="Murad R."/>
            <person name="Mortazavi A."/>
        </authorList>
    </citation>
    <scope>NUCLEOTIDE SEQUENCE [LARGE SCALE GENOMIC DNA]</scope>
    <source>
        <strain evidence="8 9">ALL</strain>
    </source>
</reference>
<dbReference type="Pfam" id="PF01428">
    <property type="entry name" value="zf-AN1"/>
    <property type="match status" value="1"/>
</dbReference>
<dbReference type="STRING" id="34508.A0A4U8UN36"/>
<dbReference type="Gene3D" id="4.10.1110.10">
    <property type="entry name" value="AN1-like Zinc finger"/>
    <property type="match status" value="1"/>
</dbReference>
<feature type="domain" description="A20-type" evidence="6">
    <location>
        <begin position="1"/>
        <end position="32"/>
    </location>
</feature>
<gene>
    <name evidence="8" type="ORF">L596_000701</name>
</gene>
<dbReference type="GO" id="GO:0003677">
    <property type="term" value="F:DNA binding"/>
    <property type="evidence" value="ECO:0007669"/>
    <property type="project" value="InterPro"/>
</dbReference>
<dbReference type="SUPFAM" id="SSF57716">
    <property type="entry name" value="Glucocorticoid receptor-like (DNA-binding domain)"/>
    <property type="match status" value="1"/>
</dbReference>
<keyword evidence="3" id="KW-0862">Zinc</keyword>
<dbReference type="PROSITE" id="PS51039">
    <property type="entry name" value="ZF_AN1"/>
    <property type="match status" value="1"/>
</dbReference>
<evidence type="ECO:0000256" key="4">
    <source>
        <dbReference type="PROSITE-ProRule" id="PRU00449"/>
    </source>
</evidence>
<dbReference type="FunFam" id="4.10.1110.10:FF:000001">
    <property type="entry name" value="Zinc finger AN1-type containing 6"/>
    <property type="match status" value="1"/>
</dbReference>
<dbReference type="PROSITE" id="PS51036">
    <property type="entry name" value="ZF_A20"/>
    <property type="match status" value="1"/>
</dbReference>
<evidence type="ECO:0000256" key="3">
    <source>
        <dbReference type="ARBA" id="ARBA00022833"/>
    </source>
</evidence>
<accession>A0A4U8UN36</accession>
<proteinExistence type="predicted"/>
<keyword evidence="2 4" id="KW-0863">Zinc-finger</keyword>
<evidence type="ECO:0000313" key="8">
    <source>
        <dbReference type="EMBL" id="TMS32908.1"/>
    </source>
</evidence>
<dbReference type="SMART" id="SM00154">
    <property type="entry name" value="ZnF_AN1"/>
    <property type="match status" value="1"/>
</dbReference>
<dbReference type="InterPro" id="IPR035896">
    <property type="entry name" value="AN1-like_Znf"/>
</dbReference>
<dbReference type="Proteomes" id="UP000298663">
    <property type="component" value="Unassembled WGS sequence"/>
</dbReference>
<reference evidence="8 9" key="1">
    <citation type="journal article" date="2015" name="Genome Biol.">
        <title>Comparative genomics of Steinernema reveals deeply conserved gene regulatory networks.</title>
        <authorList>
            <person name="Dillman A.R."/>
            <person name="Macchietto M."/>
            <person name="Porter C.F."/>
            <person name="Rogers A."/>
            <person name="Williams B."/>
            <person name="Antoshechkin I."/>
            <person name="Lee M.M."/>
            <person name="Goodwin Z."/>
            <person name="Lu X."/>
            <person name="Lewis E.E."/>
            <person name="Goodrich-Blair H."/>
            <person name="Stock S.P."/>
            <person name="Adams B.J."/>
            <person name="Sternberg P.W."/>
            <person name="Mortazavi A."/>
        </authorList>
    </citation>
    <scope>NUCLEOTIDE SEQUENCE [LARGE SCALE GENOMIC DNA]</scope>
    <source>
        <strain evidence="8 9">ALL</strain>
    </source>
</reference>
<dbReference type="InterPro" id="IPR002653">
    <property type="entry name" value="Znf_A20"/>
</dbReference>
<dbReference type="Pfam" id="PF01754">
    <property type="entry name" value="zf-A20"/>
    <property type="match status" value="1"/>
</dbReference>
<comment type="caution">
    <text evidence="8">The sequence shown here is derived from an EMBL/GenBank/DDBJ whole genome shotgun (WGS) entry which is preliminary data.</text>
</comment>
<evidence type="ECO:0000313" key="9">
    <source>
        <dbReference type="Proteomes" id="UP000298663"/>
    </source>
</evidence>
<evidence type="ECO:0000259" key="7">
    <source>
        <dbReference type="PROSITE" id="PS51039"/>
    </source>
</evidence>
<dbReference type="SUPFAM" id="SSF118310">
    <property type="entry name" value="AN1-like Zinc finger"/>
    <property type="match status" value="1"/>
</dbReference>
<feature type="region of interest" description="Disordered" evidence="5">
    <location>
        <begin position="47"/>
        <end position="95"/>
    </location>
</feature>
<dbReference type="PANTHER" id="PTHR10634">
    <property type="entry name" value="AN1-TYPE ZINC FINGER PROTEIN"/>
    <property type="match status" value="1"/>
</dbReference>
<keyword evidence="1" id="KW-0479">Metal-binding</keyword>
<evidence type="ECO:0008006" key="10">
    <source>
        <dbReference type="Google" id="ProtNLM"/>
    </source>
</evidence>
<dbReference type="OrthoDB" id="428577at2759"/>
<dbReference type="InterPro" id="IPR000058">
    <property type="entry name" value="Znf_AN1"/>
</dbReference>